<feature type="compositionally biased region" description="Pro residues" evidence="1">
    <location>
        <begin position="212"/>
        <end position="226"/>
    </location>
</feature>
<dbReference type="EMBL" id="KI894033">
    <property type="protein sequence ID" value="OBR83521.1"/>
    <property type="molecule type" value="Genomic_DNA"/>
</dbReference>
<dbReference type="STRING" id="1296121.A0A1A6A0F1"/>
<organism evidence="3">
    <name type="scientific">Kwoniella dejecticola CBS 10117</name>
    <dbReference type="NCBI Taxonomy" id="1296121"/>
    <lineage>
        <taxon>Eukaryota</taxon>
        <taxon>Fungi</taxon>
        <taxon>Dikarya</taxon>
        <taxon>Basidiomycota</taxon>
        <taxon>Agaricomycotina</taxon>
        <taxon>Tremellomycetes</taxon>
        <taxon>Tremellales</taxon>
        <taxon>Cryptococcaceae</taxon>
        <taxon>Kwoniella</taxon>
    </lineage>
</organism>
<evidence type="ECO:0000313" key="4">
    <source>
        <dbReference type="EMBL" id="WWC63179.1"/>
    </source>
</evidence>
<feature type="region of interest" description="Disordered" evidence="1">
    <location>
        <begin position="126"/>
        <end position="183"/>
    </location>
</feature>
<feature type="compositionally biased region" description="Polar residues" evidence="1">
    <location>
        <begin position="51"/>
        <end position="82"/>
    </location>
</feature>
<dbReference type="AlphaFoldDB" id="A0A1A6A0F1"/>
<dbReference type="PRINTS" id="PR01217">
    <property type="entry name" value="PRICHEXTENSN"/>
</dbReference>
<gene>
    <name evidence="3" type="ORF">I303_05801</name>
    <name evidence="4" type="ORF">I303_105779</name>
</gene>
<reference evidence="3" key="1">
    <citation type="submission" date="2013-07" db="EMBL/GenBank/DDBJ databases">
        <title>The Genome Sequence of Cryptococcus dejecticola CBS10117.</title>
        <authorList>
            <consortium name="The Broad Institute Genome Sequencing Platform"/>
            <person name="Cuomo C."/>
            <person name="Litvintseva A."/>
            <person name="Chen Y."/>
            <person name="Heitman J."/>
            <person name="Sun S."/>
            <person name="Springer D."/>
            <person name="Dromer F."/>
            <person name="Young S.K."/>
            <person name="Zeng Q."/>
            <person name="Gargeya S."/>
            <person name="Fitzgerald M."/>
            <person name="Abouelleil A."/>
            <person name="Alvarado L."/>
            <person name="Berlin A.M."/>
            <person name="Chapman S.B."/>
            <person name="Dewar J."/>
            <person name="Goldberg J."/>
            <person name="Griggs A."/>
            <person name="Gujja S."/>
            <person name="Hansen M."/>
            <person name="Howarth C."/>
            <person name="Imamovic A."/>
            <person name="Larimer J."/>
            <person name="McCowan C."/>
            <person name="Murphy C."/>
            <person name="Pearson M."/>
            <person name="Priest M."/>
            <person name="Roberts A."/>
            <person name="Saif S."/>
            <person name="Shea T."/>
            <person name="Sykes S."/>
            <person name="Wortman J."/>
            <person name="Nusbaum C."/>
            <person name="Birren B."/>
        </authorList>
    </citation>
    <scope>NUCLEOTIDE SEQUENCE [LARGE SCALE GENOMIC DNA]</scope>
    <source>
        <strain evidence="3">CBS 10117</strain>
    </source>
</reference>
<proteinExistence type="predicted"/>
<feature type="region of interest" description="Disordered" evidence="1">
    <location>
        <begin position="1"/>
        <end position="26"/>
    </location>
</feature>
<feature type="domain" description="DUF7330" evidence="2">
    <location>
        <begin position="427"/>
        <end position="510"/>
    </location>
</feature>
<dbReference type="Pfam" id="PF24016">
    <property type="entry name" value="DUF7330"/>
    <property type="match status" value="1"/>
</dbReference>
<feature type="region of interest" description="Disordered" evidence="1">
    <location>
        <begin position="203"/>
        <end position="347"/>
    </location>
</feature>
<evidence type="ECO:0000313" key="3">
    <source>
        <dbReference type="EMBL" id="OBR83521.1"/>
    </source>
</evidence>
<evidence type="ECO:0000313" key="5">
    <source>
        <dbReference type="Proteomes" id="UP000078595"/>
    </source>
</evidence>
<dbReference type="GeneID" id="28969500"/>
<keyword evidence="5" id="KW-1185">Reference proteome</keyword>
<feature type="region of interest" description="Disordered" evidence="1">
    <location>
        <begin position="51"/>
        <end position="112"/>
    </location>
</feature>
<feature type="compositionally biased region" description="Low complexity" evidence="1">
    <location>
        <begin position="282"/>
        <end position="301"/>
    </location>
</feature>
<reference evidence="4" key="2">
    <citation type="submission" date="2013-07" db="EMBL/GenBank/DDBJ databases">
        <authorList>
            <consortium name="The Broad Institute Genome Sequencing Platform"/>
            <person name="Cuomo C."/>
            <person name="Litvintseva A."/>
            <person name="Chen Y."/>
            <person name="Heitman J."/>
            <person name="Sun S."/>
            <person name="Springer D."/>
            <person name="Dromer F."/>
            <person name="Young S.K."/>
            <person name="Zeng Q."/>
            <person name="Gargeya S."/>
            <person name="Fitzgerald M."/>
            <person name="Abouelleil A."/>
            <person name="Alvarado L."/>
            <person name="Berlin A.M."/>
            <person name="Chapman S.B."/>
            <person name="Dewar J."/>
            <person name="Goldberg J."/>
            <person name="Griggs A."/>
            <person name="Gujja S."/>
            <person name="Hansen M."/>
            <person name="Howarth C."/>
            <person name="Imamovic A."/>
            <person name="Larimer J."/>
            <person name="McCowan C."/>
            <person name="Murphy C."/>
            <person name="Pearson M."/>
            <person name="Priest M."/>
            <person name="Roberts A."/>
            <person name="Saif S."/>
            <person name="Shea T."/>
            <person name="Sykes S."/>
            <person name="Wortman J."/>
            <person name="Nusbaum C."/>
            <person name="Birren B."/>
        </authorList>
    </citation>
    <scope>NUCLEOTIDE SEQUENCE</scope>
    <source>
        <strain evidence="4">CBS 10117</strain>
    </source>
</reference>
<protein>
    <recommendedName>
        <fullName evidence="2">DUF7330 domain-containing protein</fullName>
    </recommendedName>
</protein>
<dbReference type="KEGG" id="kdj:28969500"/>
<dbReference type="Proteomes" id="UP000078595">
    <property type="component" value="Chromosome 7"/>
</dbReference>
<feature type="compositionally biased region" description="Pro residues" evidence="1">
    <location>
        <begin position="322"/>
        <end position="340"/>
    </location>
</feature>
<feature type="compositionally biased region" description="Low complexity" evidence="1">
    <location>
        <begin position="240"/>
        <end position="251"/>
    </location>
</feature>
<dbReference type="OrthoDB" id="2593559at2759"/>
<reference evidence="4" key="3">
    <citation type="submission" date="2024-02" db="EMBL/GenBank/DDBJ databases">
        <title>Comparative genomics of Cryptococcus and Kwoniella reveals pathogenesis evolution and contrasting modes of karyotype evolution via chromosome fusion or intercentromeric recombination.</title>
        <authorList>
            <person name="Coelho M.A."/>
            <person name="David-Palma M."/>
            <person name="Shea T."/>
            <person name="Bowers K."/>
            <person name="McGinley-Smith S."/>
            <person name="Mohammad A.W."/>
            <person name="Gnirke A."/>
            <person name="Yurkov A.M."/>
            <person name="Nowrousian M."/>
            <person name="Sun S."/>
            <person name="Cuomo C.A."/>
            <person name="Heitman J."/>
        </authorList>
    </citation>
    <scope>NUCLEOTIDE SEQUENCE</scope>
    <source>
        <strain evidence="4">CBS 10117</strain>
    </source>
</reference>
<dbReference type="RefSeq" id="XP_018261363.1">
    <property type="nucleotide sequence ID" value="XM_018409091.1"/>
</dbReference>
<evidence type="ECO:0000256" key="1">
    <source>
        <dbReference type="SAM" id="MobiDB-lite"/>
    </source>
</evidence>
<dbReference type="EMBL" id="CP144536">
    <property type="protein sequence ID" value="WWC63179.1"/>
    <property type="molecule type" value="Genomic_DNA"/>
</dbReference>
<dbReference type="InterPro" id="IPR055754">
    <property type="entry name" value="DUF7330"/>
</dbReference>
<name>A0A1A6A0F1_9TREE</name>
<evidence type="ECO:0000259" key="2">
    <source>
        <dbReference type="Pfam" id="PF24016"/>
    </source>
</evidence>
<sequence>MALPSTYQLRHSLPNRSPTQRPRSLSLSEYQPLNFDRDALESAYQASLNLPSSHASSWTGHSNSQSFSFNGASTETHDTSMGSGEDLLTHPKGAFAGVGSGHTLTPPQSPLHKATTRLNQASLLSPIPSSSNVLQQQQKPPTPPPRPNDTDIPETTFKPSLPPRQPPRPSPPNLPMRRSQSEVDMMGHEQWDGAYEWIEGDGRGRGKRRALPPVPTNVPVPEPPQWEPDYKPQIPSDLTAPSAQYAYASLSAPPPNLPPRRHQRVPSHQQNGMGSAPNLLAGPSNAGTSSSTSSRPPISTGASIGTVFSSASSSSNTHGLPMSPPAGAPDFPPDPNPPVVKPQKRDAEKEVLLRAQDRMLIWSTHYLDPTLKESILHVPHQVTNAANVALSGLSSGPKTRYDSTIGAPIDGLAKMAKEWVVTPDARFLSEHGGIELGLGIINSHQAEEWAKDKGRKKARVEVISRSGGIKVDILELDQDRQVDLKIETKSGDVLVLLPNEFHGPIHITSSRPPEPLSIISPLLKPISNPYSSFYTTFMVPLSLSRDAKRSNSAEYDGAVQVEKIFPNSLKEQSDLFDQLYGGFASHSRIDHSKITIKSDKGRVVLGLRDSKDEVDLEKMGLRVGVKGGEGKKRRWWRM</sequence>
<accession>A0A1A6A0F1</accession>
<feature type="compositionally biased region" description="Pro residues" evidence="1">
    <location>
        <begin position="160"/>
        <end position="174"/>
    </location>
</feature>
<dbReference type="VEuPathDB" id="FungiDB:I303_05801"/>